<feature type="transmembrane region" description="Helical" evidence="7">
    <location>
        <begin position="309"/>
        <end position="326"/>
    </location>
</feature>
<evidence type="ECO:0000313" key="9">
    <source>
        <dbReference type="Proteomes" id="UP000289738"/>
    </source>
</evidence>
<dbReference type="InterPro" id="IPR044878">
    <property type="entry name" value="UbiA_sf"/>
</dbReference>
<feature type="transmembrane region" description="Helical" evidence="7">
    <location>
        <begin position="407"/>
        <end position="428"/>
    </location>
</feature>
<feature type="transmembrane region" description="Helical" evidence="7">
    <location>
        <begin position="338"/>
        <end position="359"/>
    </location>
</feature>
<dbReference type="STRING" id="3818.A0A444ZJV3"/>
<dbReference type="NCBIfam" id="TIGR01476">
    <property type="entry name" value="chlor_syn_BchG"/>
    <property type="match status" value="1"/>
</dbReference>
<feature type="transmembrane region" description="Helical" evidence="7">
    <location>
        <begin position="380"/>
        <end position="401"/>
    </location>
</feature>
<dbReference type="InterPro" id="IPR050475">
    <property type="entry name" value="Prenyltransferase_related"/>
</dbReference>
<evidence type="ECO:0000256" key="1">
    <source>
        <dbReference type="ARBA" id="ARBA00004141"/>
    </source>
</evidence>
<dbReference type="GO" id="GO:0046408">
    <property type="term" value="F:chlorophyll synthetase activity"/>
    <property type="evidence" value="ECO:0007669"/>
    <property type="project" value="InterPro"/>
</dbReference>
<evidence type="ECO:0000256" key="7">
    <source>
        <dbReference type="SAM" id="Phobius"/>
    </source>
</evidence>
<proteinExistence type="predicted"/>
<keyword evidence="4 7" id="KW-0472">Membrane</keyword>
<dbReference type="AlphaFoldDB" id="A0A444ZJV3"/>
<feature type="transmembrane region" description="Helical" evidence="7">
    <location>
        <begin position="254"/>
        <end position="272"/>
    </location>
</feature>
<dbReference type="InterPro" id="IPR006372">
    <property type="entry name" value="Chl_synth"/>
</dbReference>
<protein>
    <recommendedName>
        <fullName evidence="10">Chlorophyll synthase</fullName>
    </recommendedName>
</protein>
<gene>
    <name evidence="8" type="ORF">Ahy_B04g071029</name>
</gene>
<accession>A0A444ZJV3</accession>
<keyword evidence="9" id="KW-1185">Reference proteome</keyword>
<sequence>MAKKKRDTKMNGISSNARGRVRTVTTVMNGRGRASRNRGEDTGQPQRRPFYENIHCHQKAKSFLICSVFVSDSKVQTEKKNLVHKSSMASLLKIVSVSPRTSLSSSSSTTSVHSRPPLAPFFPLPFTRSRIAIRAAGNQVDEPNQQTKTGSSFNQLLGIKGAAQETNKCKLRLQLTKPVTWPPLIWGVACGAAASGNFHWDFEDVAKSIVCMMMSGPFLMGYTQTMNDWYDREIDAINEPYRPIPSGAISENEVIAQIWFLLLGGLTLAGILDIWAGHTFPTIFDLALGGSLVSYIYSAPPFKLKRNGWIGNLALGASYISLPWLAGQALFGTLSADIIFLTLLYSIAGFGVGIVNDFKSVEGDRAHGLQSIPVAFGAETAKWISVGAIDITQLLIVGYLLGAGKPYHALALLVLTVPQVIFQFQYFLKDPEKYDVKYQASAQPFLVLGMLVTALASCH</sequence>
<dbReference type="GO" id="GO:0016020">
    <property type="term" value="C:membrane"/>
    <property type="evidence" value="ECO:0007669"/>
    <property type="project" value="UniProtKB-SubCell"/>
</dbReference>
<dbReference type="Pfam" id="PF01040">
    <property type="entry name" value="UbiA"/>
    <property type="match status" value="1"/>
</dbReference>
<name>A0A444ZJV3_ARAHY</name>
<keyword evidence="3 7" id="KW-1133">Transmembrane helix</keyword>
<dbReference type="PANTHER" id="PTHR42723">
    <property type="entry name" value="CHLOROPHYLL SYNTHASE"/>
    <property type="match status" value="1"/>
</dbReference>
<evidence type="ECO:0000256" key="6">
    <source>
        <dbReference type="SAM" id="MobiDB-lite"/>
    </source>
</evidence>
<evidence type="ECO:0008006" key="10">
    <source>
        <dbReference type="Google" id="ProtNLM"/>
    </source>
</evidence>
<dbReference type="NCBIfam" id="NF005742">
    <property type="entry name" value="PRK07566.1"/>
    <property type="match status" value="1"/>
</dbReference>
<dbReference type="EMBL" id="SDMP01000014">
    <property type="protein sequence ID" value="RYR14448.1"/>
    <property type="molecule type" value="Genomic_DNA"/>
</dbReference>
<evidence type="ECO:0000313" key="8">
    <source>
        <dbReference type="EMBL" id="RYR14448.1"/>
    </source>
</evidence>
<evidence type="ECO:0000256" key="5">
    <source>
        <dbReference type="ARBA" id="ARBA00023171"/>
    </source>
</evidence>
<dbReference type="PANTHER" id="PTHR42723:SF1">
    <property type="entry name" value="CHLOROPHYLL SYNTHASE, CHLOROPLASTIC"/>
    <property type="match status" value="1"/>
</dbReference>
<keyword evidence="2 7" id="KW-0812">Transmembrane</keyword>
<dbReference type="NCBIfam" id="TIGR02056">
    <property type="entry name" value="ChlG"/>
    <property type="match status" value="1"/>
</dbReference>
<keyword evidence="5" id="KW-0149">Chlorophyll biosynthesis</keyword>
<evidence type="ECO:0000256" key="4">
    <source>
        <dbReference type="ARBA" id="ARBA00023136"/>
    </source>
</evidence>
<dbReference type="Gene3D" id="1.10.357.140">
    <property type="entry name" value="UbiA prenyltransferase"/>
    <property type="match status" value="1"/>
</dbReference>
<comment type="caution">
    <text evidence="8">The sequence shown here is derived from an EMBL/GenBank/DDBJ whole genome shotgun (WGS) entry which is preliminary data.</text>
</comment>
<evidence type="ECO:0000256" key="2">
    <source>
        <dbReference type="ARBA" id="ARBA00022692"/>
    </source>
</evidence>
<dbReference type="CDD" id="cd13958">
    <property type="entry name" value="PT_UbiA_chlorophyll"/>
    <property type="match status" value="1"/>
</dbReference>
<evidence type="ECO:0000256" key="3">
    <source>
        <dbReference type="ARBA" id="ARBA00022989"/>
    </source>
</evidence>
<reference evidence="8 9" key="1">
    <citation type="submission" date="2019-01" db="EMBL/GenBank/DDBJ databases">
        <title>Sequencing of cultivated peanut Arachis hypogaea provides insights into genome evolution and oil improvement.</title>
        <authorList>
            <person name="Chen X."/>
        </authorList>
    </citation>
    <scope>NUCLEOTIDE SEQUENCE [LARGE SCALE GENOMIC DNA]</scope>
    <source>
        <strain evidence="9">cv. Fuhuasheng</strain>
        <tissue evidence="8">Leaves</tissue>
    </source>
</reference>
<comment type="subcellular location">
    <subcellularLocation>
        <location evidence="1">Membrane</location>
        <topology evidence="1">Multi-pass membrane protein</topology>
    </subcellularLocation>
</comment>
<feature type="region of interest" description="Disordered" evidence="6">
    <location>
        <begin position="28"/>
        <end position="48"/>
    </location>
</feature>
<dbReference type="InterPro" id="IPR011799">
    <property type="entry name" value="ChlG"/>
</dbReference>
<organism evidence="8 9">
    <name type="scientific">Arachis hypogaea</name>
    <name type="common">Peanut</name>
    <dbReference type="NCBI Taxonomy" id="3818"/>
    <lineage>
        <taxon>Eukaryota</taxon>
        <taxon>Viridiplantae</taxon>
        <taxon>Streptophyta</taxon>
        <taxon>Embryophyta</taxon>
        <taxon>Tracheophyta</taxon>
        <taxon>Spermatophyta</taxon>
        <taxon>Magnoliopsida</taxon>
        <taxon>eudicotyledons</taxon>
        <taxon>Gunneridae</taxon>
        <taxon>Pentapetalae</taxon>
        <taxon>rosids</taxon>
        <taxon>fabids</taxon>
        <taxon>Fabales</taxon>
        <taxon>Fabaceae</taxon>
        <taxon>Papilionoideae</taxon>
        <taxon>50 kb inversion clade</taxon>
        <taxon>dalbergioids sensu lato</taxon>
        <taxon>Dalbergieae</taxon>
        <taxon>Pterocarpus clade</taxon>
        <taxon>Arachis</taxon>
    </lineage>
</organism>
<dbReference type="Proteomes" id="UP000289738">
    <property type="component" value="Chromosome B04"/>
</dbReference>
<dbReference type="GO" id="GO:0015995">
    <property type="term" value="P:chlorophyll biosynthetic process"/>
    <property type="evidence" value="ECO:0007669"/>
    <property type="project" value="UniProtKB-KW"/>
</dbReference>
<dbReference type="Gene3D" id="1.20.120.1780">
    <property type="entry name" value="UbiA prenyltransferase"/>
    <property type="match status" value="1"/>
</dbReference>
<dbReference type="InterPro" id="IPR000537">
    <property type="entry name" value="UbiA_prenyltransferase"/>
</dbReference>